<dbReference type="InterPro" id="IPR012337">
    <property type="entry name" value="RNaseH-like_sf"/>
</dbReference>
<keyword evidence="2" id="KW-0808">Transferase</keyword>
<dbReference type="GO" id="GO:0003964">
    <property type="term" value="F:RNA-directed DNA polymerase activity"/>
    <property type="evidence" value="ECO:0007669"/>
    <property type="project" value="UniProtKB-KW"/>
</dbReference>
<keyword evidence="11" id="KW-1185">Reference proteome</keyword>
<sequence length="628" mass="70523">MVEDRLEACDKWNLSISVAKILWAMDKVGYLGHRVSIGGLEANPKDLKSLTDLPFPGSLRVPGRFIEDYAIYASLLYELREVEFAELEKRSDLRKIMDQNDRIARDHSPPELQLVEPLDERCIRAHKAFITLKTKIATIPILCHFDEARTPVVIVYASVWAISASLTQEPDGIYHPVAFASRTLKANELNYNVTEKEMLALLRILDLYHNLLVGCAIRVPTRHSTLAWLFRSIVLQGPLGQWSALLAPWTLEITKCTKGEDEILGTIAARITPRAKMDDALTDIAPRKEPKRRIQAPIPTVDREEKLWVVSFDGSARVKRGGGAFSAIVWSHPGWEVVKARSGYFESVTVNEAEYNGLILGLDKLEDIDRKRLAICAPGLTLLKRKALDCQRKWSDHELVHVKRDWNGSADSLASTALQRQGRIKVQGGPEYLDLVILNRLDEILIPKTESPVVRVAAVTARASRVRSPAGGLQEDLIREMRVDRIGQAQEEEVWNAGMKKYRAARSPTSHKQKQYRVARSLPTMRWMSRIYAFVAHPPRDRGTVAETGSTRNVAIGRFTPLSHPARRLTSGSRPYLPADPRSLPLGMIISERPAIRYVIAKASSSQSAQTVAESYEEYVFGDLVPAR</sequence>
<name>A0A225WSE6_9STRA</name>
<evidence type="ECO:0000256" key="8">
    <source>
        <dbReference type="ARBA" id="ARBA00022918"/>
    </source>
</evidence>
<dbReference type="InterPro" id="IPR036397">
    <property type="entry name" value="RNaseH_sf"/>
</dbReference>
<dbReference type="InterPro" id="IPR041373">
    <property type="entry name" value="RT_RNaseH"/>
</dbReference>
<dbReference type="InterPro" id="IPR051320">
    <property type="entry name" value="Viral_Replic_Matur_Polypro"/>
</dbReference>
<keyword evidence="8 10" id="KW-0695">RNA-directed DNA polymerase</keyword>
<evidence type="ECO:0000256" key="3">
    <source>
        <dbReference type="ARBA" id="ARBA00022695"/>
    </source>
</evidence>
<keyword evidence="5" id="KW-0064">Aspartyl protease</keyword>
<dbReference type="EMBL" id="NBNE01000376">
    <property type="protein sequence ID" value="OWZ19979.1"/>
    <property type="molecule type" value="Genomic_DNA"/>
</dbReference>
<organism evidence="10 11">
    <name type="scientific">Phytophthora megakarya</name>
    <dbReference type="NCBI Taxonomy" id="4795"/>
    <lineage>
        <taxon>Eukaryota</taxon>
        <taxon>Sar</taxon>
        <taxon>Stramenopiles</taxon>
        <taxon>Oomycota</taxon>
        <taxon>Peronosporomycetes</taxon>
        <taxon>Peronosporales</taxon>
        <taxon>Peronosporaceae</taxon>
        <taxon>Phytophthora</taxon>
    </lineage>
</organism>
<dbReference type="SUPFAM" id="SSF53098">
    <property type="entry name" value="Ribonuclease H-like"/>
    <property type="match status" value="1"/>
</dbReference>
<dbReference type="Proteomes" id="UP000198211">
    <property type="component" value="Unassembled WGS sequence"/>
</dbReference>
<evidence type="ECO:0000256" key="5">
    <source>
        <dbReference type="ARBA" id="ARBA00022750"/>
    </source>
</evidence>
<dbReference type="PANTHER" id="PTHR33064:SF37">
    <property type="entry name" value="RIBONUCLEASE H"/>
    <property type="match status" value="1"/>
</dbReference>
<keyword evidence="7" id="KW-0378">Hydrolase</keyword>
<protein>
    <submittedName>
        <fullName evidence="10">Reverse transcriptase</fullName>
    </submittedName>
</protein>
<evidence type="ECO:0000259" key="9">
    <source>
        <dbReference type="Pfam" id="PF17917"/>
    </source>
</evidence>
<comment type="caution">
    <text evidence="10">The sequence shown here is derived from an EMBL/GenBank/DDBJ whole genome shotgun (WGS) entry which is preliminary data.</text>
</comment>
<evidence type="ECO:0000256" key="1">
    <source>
        <dbReference type="ARBA" id="ARBA00022670"/>
    </source>
</evidence>
<dbReference type="GO" id="GO:0003676">
    <property type="term" value="F:nucleic acid binding"/>
    <property type="evidence" value="ECO:0007669"/>
    <property type="project" value="InterPro"/>
</dbReference>
<evidence type="ECO:0000256" key="6">
    <source>
        <dbReference type="ARBA" id="ARBA00022759"/>
    </source>
</evidence>
<evidence type="ECO:0000256" key="4">
    <source>
        <dbReference type="ARBA" id="ARBA00022722"/>
    </source>
</evidence>
<evidence type="ECO:0000256" key="2">
    <source>
        <dbReference type="ARBA" id="ARBA00022679"/>
    </source>
</evidence>
<dbReference type="Pfam" id="PF17917">
    <property type="entry name" value="RT_RNaseH"/>
    <property type="match status" value="1"/>
</dbReference>
<keyword evidence="1" id="KW-0645">Protease</keyword>
<dbReference type="PANTHER" id="PTHR33064">
    <property type="entry name" value="POL PROTEIN"/>
    <property type="match status" value="1"/>
</dbReference>
<dbReference type="OrthoDB" id="6778229at2759"/>
<evidence type="ECO:0000313" key="11">
    <source>
        <dbReference type="Proteomes" id="UP000198211"/>
    </source>
</evidence>
<accession>A0A225WSE6</accession>
<evidence type="ECO:0000256" key="7">
    <source>
        <dbReference type="ARBA" id="ARBA00022801"/>
    </source>
</evidence>
<keyword evidence="6" id="KW-0255">Endonuclease</keyword>
<feature type="domain" description="Reverse transcriptase RNase H-like" evidence="9">
    <location>
        <begin position="152"/>
        <end position="247"/>
    </location>
</feature>
<keyword evidence="4" id="KW-0540">Nuclease</keyword>
<keyword evidence="3" id="KW-0548">Nucleotidyltransferase</keyword>
<dbReference type="Gene3D" id="3.30.420.10">
    <property type="entry name" value="Ribonuclease H-like superfamily/Ribonuclease H"/>
    <property type="match status" value="1"/>
</dbReference>
<evidence type="ECO:0000313" key="10">
    <source>
        <dbReference type="EMBL" id="OWZ19979.1"/>
    </source>
</evidence>
<gene>
    <name evidence="10" type="ORF">PHMEG_0005685</name>
</gene>
<proteinExistence type="predicted"/>
<dbReference type="AlphaFoldDB" id="A0A225WSE6"/>
<reference evidence="11" key="1">
    <citation type="submission" date="2017-03" db="EMBL/GenBank/DDBJ databases">
        <title>Phytopthora megakarya and P. palmivora, two closely related causual agents of cacao black pod achieved similar genome size and gene model numbers by different mechanisms.</title>
        <authorList>
            <person name="Ali S."/>
            <person name="Shao J."/>
            <person name="Larry D.J."/>
            <person name="Kronmiller B."/>
            <person name="Shen D."/>
            <person name="Strem M.D."/>
            <person name="Melnick R.L."/>
            <person name="Guiltinan M.J."/>
            <person name="Tyler B.M."/>
            <person name="Meinhardt L.W."/>
            <person name="Bailey B.A."/>
        </authorList>
    </citation>
    <scope>NUCLEOTIDE SEQUENCE [LARGE SCALE GENOMIC DNA]</scope>
    <source>
        <strain evidence="11">zdho120</strain>
    </source>
</reference>
<dbReference type="InterPro" id="IPR043502">
    <property type="entry name" value="DNA/RNA_pol_sf"/>
</dbReference>
<dbReference type="SUPFAM" id="SSF56672">
    <property type="entry name" value="DNA/RNA polymerases"/>
    <property type="match status" value="1"/>
</dbReference>